<evidence type="ECO:0000313" key="4">
    <source>
        <dbReference type="Proteomes" id="UP001157974"/>
    </source>
</evidence>
<feature type="transmembrane region" description="Helical" evidence="1">
    <location>
        <begin position="162"/>
        <end position="183"/>
    </location>
</feature>
<name>A0AAV8UWQ9_9RHOD</name>
<dbReference type="Proteomes" id="UP001157974">
    <property type="component" value="Unassembled WGS sequence"/>
</dbReference>
<sequence length="280" mass="31013">MGFVAGSPRVGSGAGPRRSSICGLVKEVQGSTPYTLCSSGYNVDVALLLIHPIGVGLSRRYWRKFLGDYDGATSTVDVYAPDLIGCGENKKAKGRISLDMICDDLETFIEEEIKKPVILLSEGALAGATIELAARLEGRGLRGVILSTPPAIQFFSIGVNKAIATASWTFFSSPLGVLLFYYVRRREFLKNFTEKNLFTGKADEDWLDDLEGDAKDIRGRWAVFSFLASEWRKDFRPKMAQIESPTLMILGDQIKIISNSTFQDSVEKRFDNYGEALPWK</sequence>
<organism evidence="3 4">
    <name type="scientific">Rhodosorus marinus</name>
    <dbReference type="NCBI Taxonomy" id="101924"/>
    <lineage>
        <taxon>Eukaryota</taxon>
        <taxon>Rhodophyta</taxon>
        <taxon>Stylonematophyceae</taxon>
        <taxon>Stylonematales</taxon>
        <taxon>Stylonemataceae</taxon>
        <taxon>Rhodosorus</taxon>
    </lineage>
</organism>
<keyword evidence="1" id="KW-0472">Membrane</keyword>
<evidence type="ECO:0000313" key="3">
    <source>
        <dbReference type="EMBL" id="KAJ8906016.1"/>
    </source>
</evidence>
<dbReference type="SUPFAM" id="SSF53474">
    <property type="entry name" value="alpha/beta-Hydrolases"/>
    <property type="match status" value="1"/>
</dbReference>
<dbReference type="EMBL" id="JAMWBK010000004">
    <property type="protein sequence ID" value="KAJ8906016.1"/>
    <property type="molecule type" value="Genomic_DNA"/>
</dbReference>
<comment type="caution">
    <text evidence="3">The sequence shown here is derived from an EMBL/GenBank/DDBJ whole genome shotgun (WGS) entry which is preliminary data.</text>
</comment>
<accession>A0AAV8UWQ9</accession>
<gene>
    <name evidence="3" type="ORF">NDN08_002516</name>
</gene>
<keyword evidence="1" id="KW-1133">Transmembrane helix</keyword>
<keyword evidence="4" id="KW-1185">Reference proteome</keyword>
<dbReference type="Gene3D" id="3.40.50.1820">
    <property type="entry name" value="alpha/beta hydrolase"/>
    <property type="match status" value="1"/>
</dbReference>
<dbReference type="InterPro" id="IPR000073">
    <property type="entry name" value="AB_hydrolase_1"/>
</dbReference>
<dbReference type="AlphaFoldDB" id="A0AAV8UWQ9"/>
<dbReference type="Pfam" id="PF12697">
    <property type="entry name" value="Abhydrolase_6"/>
    <property type="match status" value="1"/>
</dbReference>
<keyword evidence="1" id="KW-0812">Transmembrane</keyword>
<proteinExistence type="predicted"/>
<protein>
    <recommendedName>
        <fullName evidence="2">AB hydrolase-1 domain-containing protein</fullName>
    </recommendedName>
</protein>
<reference evidence="3 4" key="1">
    <citation type="journal article" date="2023" name="Nat. Commun.">
        <title>Origin of minicircular mitochondrial genomes in red algae.</title>
        <authorList>
            <person name="Lee Y."/>
            <person name="Cho C.H."/>
            <person name="Lee Y.M."/>
            <person name="Park S.I."/>
            <person name="Yang J.H."/>
            <person name="West J.A."/>
            <person name="Bhattacharya D."/>
            <person name="Yoon H.S."/>
        </authorList>
    </citation>
    <scope>NUCLEOTIDE SEQUENCE [LARGE SCALE GENOMIC DNA]</scope>
    <source>
        <strain evidence="3 4">CCMP1338</strain>
        <tissue evidence="3">Whole cell</tissue>
    </source>
</reference>
<dbReference type="InterPro" id="IPR029058">
    <property type="entry name" value="AB_hydrolase_fold"/>
</dbReference>
<evidence type="ECO:0000259" key="2">
    <source>
        <dbReference type="Pfam" id="PF12697"/>
    </source>
</evidence>
<evidence type="ECO:0000256" key="1">
    <source>
        <dbReference type="SAM" id="Phobius"/>
    </source>
</evidence>
<feature type="domain" description="AB hydrolase-1" evidence="2">
    <location>
        <begin position="47"/>
        <end position="238"/>
    </location>
</feature>